<dbReference type="EMBL" id="MW618650">
    <property type="protein sequence ID" value="QSM01490.1"/>
    <property type="molecule type" value="Genomic_DNA"/>
</dbReference>
<proteinExistence type="predicted"/>
<reference evidence="1" key="1">
    <citation type="submission" date="2021-02" db="EMBL/GenBank/DDBJ databases">
        <title>Identification of vesicle-like marine bacterial viruses: A missing link between bacterial viruses and vesicles.</title>
        <authorList>
            <person name="Sun M."/>
            <person name="Wang P."/>
            <person name="Chen X."/>
            <person name="Xu Zhong K."/>
            <person name="Li H."/>
            <person name="Sui X."/>
            <person name="Zhao L."/>
            <person name="Li K."/>
            <person name="Qin Q."/>
            <person name="Su H."/>
            <person name="Zhang X."/>
            <person name="Li P."/>
            <person name="Li C."/>
            <person name="Fu H."/>
            <person name="Shen Q."/>
            <person name="Chen Y."/>
            <person name="McMinn A."/>
            <person name="A Suttle C.A."/>
            <person name="Wang M."/>
            <person name="Zhang Y."/>
        </authorList>
    </citation>
    <scope>NUCLEOTIDE SEQUENCE</scope>
</reference>
<name>A0A899IRS5_9VIRU</name>
<accession>A0A899IRS5</accession>
<evidence type="ECO:0000313" key="2">
    <source>
        <dbReference type="Proteomes" id="UP000663595"/>
    </source>
</evidence>
<dbReference type="Proteomes" id="UP000663595">
    <property type="component" value="Segment"/>
</dbReference>
<protein>
    <submittedName>
        <fullName evidence="1">Uncharacterized protein</fullName>
    </submittedName>
</protein>
<evidence type="ECO:0000313" key="1">
    <source>
        <dbReference type="EMBL" id="QSM01490.1"/>
    </source>
</evidence>
<organism evidence="1 2">
    <name type="scientific">Marinomonas phage MfV</name>
    <dbReference type="NCBI Taxonomy" id="2815747"/>
    <lineage>
        <taxon>Viruses</taxon>
        <taxon>Varidnaviria</taxon>
        <taxon>Abadenavirae</taxon>
        <taxon>Produgelaviricota</taxon>
        <taxon>Belvinaviricetes</taxon>
        <taxon>Vinavirales</taxon>
        <taxon>Parnassusviridae</taxon>
        <taxon>Corycianvirus</taxon>
        <taxon>Corycianvirus MfV</taxon>
    </lineage>
</organism>
<sequence length="69" mass="7922">MGALEEQRKQLLNWLFICPEHTELEAHLSASYHAMNPSHEVVQARTTTATETTFNQYEITLFNEGMPDV</sequence>
<keyword evidence="2" id="KW-1185">Reference proteome</keyword>